<organism evidence="3 4">
    <name type="scientific">Thalassotalea insulae</name>
    <dbReference type="NCBI Taxonomy" id="2056778"/>
    <lineage>
        <taxon>Bacteria</taxon>
        <taxon>Pseudomonadati</taxon>
        <taxon>Pseudomonadota</taxon>
        <taxon>Gammaproteobacteria</taxon>
        <taxon>Alteromonadales</taxon>
        <taxon>Colwelliaceae</taxon>
        <taxon>Thalassotalea</taxon>
    </lineage>
</organism>
<evidence type="ECO:0000256" key="1">
    <source>
        <dbReference type="ARBA" id="ARBA00023098"/>
    </source>
</evidence>
<evidence type="ECO:0000259" key="2">
    <source>
        <dbReference type="Pfam" id="PF01734"/>
    </source>
</evidence>
<gene>
    <name evidence="3" type="ORF">tinsulaeT_05920</name>
</gene>
<name>A0ABQ6GRJ7_9GAMM</name>
<dbReference type="Proteomes" id="UP001157186">
    <property type="component" value="Unassembled WGS sequence"/>
</dbReference>
<evidence type="ECO:0000313" key="4">
    <source>
        <dbReference type="Proteomes" id="UP001157186"/>
    </source>
</evidence>
<accession>A0ABQ6GRJ7</accession>
<keyword evidence="4" id="KW-1185">Reference proteome</keyword>
<dbReference type="SUPFAM" id="SSF52151">
    <property type="entry name" value="FabD/lysophospholipase-like"/>
    <property type="match status" value="1"/>
</dbReference>
<proteinExistence type="predicted"/>
<sequence>MIEIFAGKTALNTIKEQGFKQELFSTFLGASGGPKWFILYQLDRYLFGEFFHGRTQTLNILGSSAGAFRAACFAQEDPVAAIERLATHYSQTVYSAKANAAEITTKAKELLALMLGEHGEQEIINNPIFKAHFIVAKSNGFTASENKWLQGAGLFASYGLNRLNRKLLRTQYQRFVFQPQSSNLSFSDPSAFTTKQLALTGENLQLALLASGSIPLVMQGVKDIPGSPPGMYRDGGIIDYHFDIKIDNPGLVLYPHFNAQPKAGWFDKNLKRQVTPKNYDNVVLVCPSKKFIASLPYGKIPDRNDFTEMQATTRIKYWQTVLAQTEQMAQQLAAVIETQALDCIQPFVCD</sequence>
<dbReference type="Pfam" id="PF01734">
    <property type="entry name" value="Patatin"/>
    <property type="match status" value="1"/>
</dbReference>
<dbReference type="RefSeq" id="WP_284243098.1">
    <property type="nucleotide sequence ID" value="NZ_BSST01000001.1"/>
</dbReference>
<comment type="caution">
    <text evidence="3">The sequence shown here is derived from an EMBL/GenBank/DDBJ whole genome shotgun (WGS) entry which is preliminary data.</text>
</comment>
<dbReference type="InterPro" id="IPR002641">
    <property type="entry name" value="PNPLA_dom"/>
</dbReference>
<evidence type="ECO:0000313" key="3">
    <source>
        <dbReference type="EMBL" id="GLX77252.1"/>
    </source>
</evidence>
<protein>
    <recommendedName>
        <fullName evidence="2">PNPLA domain-containing protein</fullName>
    </recommendedName>
</protein>
<keyword evidence="1" id="KW-0443">Lipid metabolism</keyword>
<reference evidence="3 4" key="1">
    <citation type="submission" date="2023-03" db="EMBL/GenBank/DDBJ databases">
        <title>Draft genome sequence of Thalassotalea insulae KCTC 62186T.</title>
        <authorList>
            <person name="Sawabe T."/>
        </authorList>
    </citation>
    <scope>NUCLEOTIDE SEQUENCE [LARGE SCALE GENOMIC DNA]</scope>
    <source>
        <strain evidence="3 4">KCTC 62186</strain>
    </source>
</reference>
<dbReference type="EMBL" id="BSST01000001">
    <property type="protein sequence ID" value="GLX77252.1"/>
    <property type="molecule type" value="Genomic_DNA"/>
</dbReference>
<dbReference type="InterPro" id="IPR016035">
    <property type="entry name" value="Acyl_Trfase/lysoPLipase"/>
</dbReference>
<feature type="domain" description="PNPLA" evidence="2">
    <location>
        <begin position="60"/>
        <end position="239"/>
    </location>
</feature>